<dbReference type="PANTHER" id="PTHR47510:SF3">
    <property type="entry name" value="ENDO_EXONUCLEASE_PHOSPHATASE DOMAIN-CONTAINING PROTEIN"/>
    <property type="match status" value="1"/>
</dbReference>
<evidence type="ECO:0000256" key="1">
    <source>
        <dbReference type="SAM" id="Coils"/>
    </source>
</evidence>
<feature type="coiled-coil region" evidence="1">
    <location>
        <begin position="257"/>
        <end position="291"/>
    </location>
</feature>
<protein>
    <recommendedName>
        <fullName evidence="2">Reverse transcriptase domain-containing protein</fullName>
    </recommendedName>
</protein>
<dbReference type="Proteomes" id="UP001108240">
    <property type="component" value="Unplaced"/>
</dbReference>
<dbReference type="CDD" id="cd01650">
    <property type="entry name" value="RT_nLTR_like"/>
    <property type="match status" value="1"/>
</dbReference>
<dbReference type="GO" id="GO:0008168">
    <property type="term" value="F:methyltransferase activity"/>
    <property type="evidence" value="ECO:0007669"/>
    <property type="project" value="InterPro"/>
</dbReference>
<dbReference type="SUPFAM" id="SSF56672">
    <property type="entry name" value="DNA/RNA polymerases"/>
    <property type="match status" value="1"/>
</dbReference>
<dbReference type="Pfam" id="PF00078">
    <property type="entry name" value="RVT_1"/>
    <property type="match status" value="1"/>
</dbReference>
<dbReference type="PROSITE" id="PS50878">
    <property type="entry name" value="RT_POL"/>
    <property type="match status" value="1"/>
</dbReference>
<dbReference type="Pfam" id="PF09004">
    <property type="entry name" value="ALKBH8_N"/>
    <property type="match status" value="1"/>
</dbReference>
<reference evidence="3" key="1">
    <citation type="submission" date="2025-08" db="UniProtKB">
        <authorList>
            <consortium name="Ensembl"/>
        </authorList>
    </citation>
    <scope>IDENTIFICATION</scope>
</reference>
<evidence type="ECO:0000313" key="4">
    <source>
        <dbReference type="Proteomes" id="UP001108240"/>
    </source>
</evidence>
<reference evidence="3" key="2">
    <citation type="submission" date="2025-09" db="UniProtKB">
        <authorList>
            <consortium name="Ensembl"/>
        </authorList>
    </citation>
    <scope>IDENTIFICATION</scope>
</reference>
<dbReference type="InterPro" id="IPR015095">
    <property type="entry name" value="AlkB_hom8_N"/>
</dbReference>
<proteinExistence type="predicted"/>
<evidence type="ECO:0000259" key="2">
    <source>
        <dbReference type="PROSITE" id="PS50878"/>
    </source>
</evidence>
<keyword evidence="4" id="KW-1185">Reference proteome</keyword>
<dbReference type="InterPro" id="IPR000477">
    <property type="entry name" value="RT_dom"/>
</dbReference>
<dbReference type="InterPro" id="IPR036691">
    <property type="entry name" value="Endo/exonu/phosph_ase_sf"/>
</dbReference>
<dbReference type="OMA" id="ERIVCKE"/>
<dbReference type="SUPFAM" id="SSF56219">
    <property type="entry name" value="DNase I-like"/>
    <property type="match status" value="1"/>
</dbReference>
<dbReference type="GO" id="GO:0016706">
    <property type="term" value="F:2-oxoglutarate-dependent dioxygenase activity"/>
    <property type="evidence" value="ECO:0007669"/>
    <property type="project" value="InterPro"/>
</dbReference>
<keyword evidence="1" id="KW-0175">Coiled coil</keyword>
<dbReference type="AlphaFoldDB" id="A0A9J8A1U6"/>
<organism evidence="3 4">
    <name type="scientific">Cyprinus carpio carpio</name>
    <dbReference type="NCBI Taxonomy" id="630221"/>
    <lineage>
        <taxon>Eukaryota</taxon>
        <taxon>Metazoa</taxon>
        <taxon>Chordata</taxon>
        <taxon>Craniata</taxon>
        <taxon>Vertebrata</taxon>
        <taxon>Euteleostomi</taxon>
        <taxon>Actinopterygii</taxon>
        <taxon>Neopterygii</taxon>
        <taxon>Teleostei</taxon>
        <taxon>Ostariophysi</taxon>
        <taxon>Cypriniformes</taxon>
        <taxon>Cyprinidae</taxon>
        <taxon>Cyprininae</taxon>
        <taxon>Cyprinus</taxon>
    </lineage>
</organism>
<dbReference type="GeneTree" id="ENSGT01120000271821"/>
<evidence type="ECO:0000313" key="3">
    <source>
        <dbReference type="Ensembl" id="ENSCCRP00000138802.1"/>
    </source>
</evidence>
<dbReference type="PANTHER" id="PTHR47510">
    <property type="entry name" value="REVERSE TRANSCRIPTASE DOMAIN-CONTAINING PROTEIN"/>
    <property type="match status" value="1"/>
</dbReference>
<accession>A0A9J8A1U6</accession>
<name>A0A9J8A1U6_CYPCA</name>
<dbReference type="InterPro" id="IPR043502">
    <property type="entry name" value="DNA/RNA_pol_sf"/>
</dbReference>
<sequence>MHNQPRELQPYETYKTIGGGLCMFVSSRWANNITVRETHCSAHYELLTVSFRPYYLPREFGQITIILVYVPGPNFALAAECIAASYNRALCNSADDPVFLLGDFNKCNVSTLLPNLEQYVTSPTRLVKTLDKCFGNVEGAYVPKLYPPLGPSDHNVIHLLPKYRQLLKRIKPAVQQVQTWSRDEIEKLRGCFECTEWDLFFNDDDCCSNHELLNDTITCYVNFCVNSVVQTKNIRVYPNNKPWINKDLKHYLNMKKIAFLQNDQQKVKELNKAVKRKIKDAQNEYKENVEEKLKTGNVRDAWKGLNTMMGRQKKRVQKHEDPHCLANNLNIFYSQFDNDFNDDDLSVSNELMMTMTQSQPMIIQEREVVTVLHKIKPYKAPGPDGLKGKVLKECAAQLGHVCTRLFQIFLNNGFVPLAWKNSIVIPVPKIPNAKSLQDFRPIVLTSILCKCMERIVCKELLSQIETCIDPMQFAYRANRSTVDASLTLLNKVQNHLDNSNSYVRILFMDFSSAFNTVQPHLLLKRLYELGASSWMILWIKAFLKGRPQRVCVNNVMSDCLVLDTGVPQGCVLSPILFSVYINELKCNDDNLTLIKYADDMALVSCQKEMNCTSYFEYIDSIICWFESSFLHLNIEKTKELCLRNQLRRVDTVSEYKPVVIKEKTVEQVSNFKYLGTIIDEKLNFESNVEYIHKKARQRLGLLRKLRSFNIGQQTLTMLYRSMIESILTYNIVSWYGNLTLKQKNKLSQIINQANKITGQKQQPLQSLFDHFMGKMAIAIFKDNTHPLHSAFELLPSGRRLKIPLARKNVYKRSFLPLADLGERVDTVELSHEECPGEDGDEELIQVEDPLVTGHHVEEQIDVEHTVSLEPCNDSTVDGRYPRPQRERRAPRLFTYDHLGTPTCYNTSCSGEVQQYQNMSYLGQQALPPWPSSVPFYNPYPYLMYGYQI</sequence>
<feature type="domain" description="Reverse transcriptase" evidence="2">
    <location>
        <begin position="408"/>
        <end position="678"/>
    </location>
</feature>
<dbReference type="Ensembl" id="ENSCCRT00000201882.1">
    <property type="protein sequence ID" value="ENSCCRP00000138802.1"/>
    <property type="gene ID" value="ENSCCRG00000079008.1"/>
</dbReference>